<comment type="caution">
    <text evidence="1">The sequence shown here is derived from an EMBL/GenBank/DDBJ whole genome shotgun (WGS) entry which is preliminary data.</text>
</comment>
<dbReference type="STRING" id="1802723.A2675_00330"/>
<dbReference type="Proteomes" id="UP000176997">
    <property type="component" value="Unassembled WGS sequence"/>
</dbReference>
<proteinExistence type="predicted"/>
<evidence type="ECO:0000313" key="2">
    <source>
        <dbReference type="Proteomes" id="UP000176997"/>
    </source>
</evidence>
<dbReference type="AlphaFoldDB" id="A0A1G2S4M5"/>
<accession>A0A1G2S4M5</accession>
<dbReference type="InterPro" id="IPR003615">
    <property type="entry name" value="HNH_nuc"/>
</dbReference>
<organism evidence="1 2">
    <name type="scientific">Candidatus Yonathbacteria bacterium RIFCSPHIGHO2_01_FULL_51_10</name>
    <dbReference type="NCBI Taxonomy" id="1802723"/>
    <lineage>
        <taxon>Bacteria</taxon>
        <taxon>Candidatus Yonathiibacteriota</taxon>
    </lineage>
</organism>
<name>A0A1G2S4M5_9BACT</name>
<evidence type="ECO:0008006" key="3">
    <source>
        <dbReference type="Google" id="ProtNLM"/>
    </source>
</evidence>
<reference evidence="1 2" key="1">
    <citation type="journal article" date="2016" name="Nat. Commun.">
        <title>Thousands of microbial genomes shed light on interconnected biogeochemical processes in an aquifer system.</title>
        <authorList>
            <person name="Anantharaman K."/>
            <person name="Brown C.T."/>
            <person name="Hug L.A."/>
            <person name="Sharon I."/>
            <person name="Castelle C.J."/>
            <person name="Probst A.J."/>
            <person name="Thomas B.C."/>
            <person name="Singh A."/>
            <person name="Wilkins M.J."/>
            <person name="Karaoz U."/>
            <person name="Brodie E.L."/>
            <person name="Williams K.H."/>
            <person name="Hubbard S.S."/>
            <person name="Banfield J.F."/>
        </authorList>
    </citation>
    <scope>NUCLEOTIDE SEQUENCE [LARGE SCALE GENOMIC DNA]</scope>
</reference>
<gene>
    <name evidence="1" type="ORF">A2675_00330</name>
</gene>
<evidence type="ECO:0000313" key="1">
    <source>
        <dbReference type="EMBL" id="OHA80044.1"/>
    </source>
</evidence>
<dbReference type="CDD" id="cd00085">
    <property type="entry name" value="HNHc"/>
    <property type="match status" value="1"/>
</dbReference>
<dbReference type="EMBL" id="MHUS01000037">
    <property type="protein sequence ID" value="OHA80044.1"/>
    <property type="molecule type" value="Genomic_DNA"/>
</dbReference>
<sequence length="227" mass="24475">MRKIPTRKLLLGVAIIILGWYGSQTMPIDSPASAGDQPAAAQGKTLANNLIAAVTTTRTDPYVPTGTGPLQLAVRSKTAGCQINGSLPDPLCTPGAVFAAATPDQICQKGYSRSVRSVSVSLKKRVYQEYGLTYPQPTGSYEVDHLIPLELGGSNDIANLFPEAATPTPGFREKDVVENYLHGEMCEGTIDLARAQEQIATDWTVVYDHITPTQRAALLQQFRSWAD</sequence>
<protein>
    <recommendedName>
        <fullName evidence="3">HNH nuclease domain-containing protein</fullName>
    </recommendedName>
</protein>